<dbReference type="InterPro" id="IPR037883">
    <property type="entry name" value="Knr4/Smi1-like_sf"/>
</dbReference>
<dbReference type="Proteomes" id="UP000078503">
    <property type="component" value="Unassembled WGS sequence"/>
</dbReference>
<evidence type="ECO:0000313" key="2">
    <source>
        <dbReference type="EMBL" id="OAN16494.1"/>
    </source>
</evidence>
<evidence type="ECO:0000259" key="1">
    <source>
        <dbReference type="SMART" id="SM00860"/>
    </source>
</evidence>
<dbReference type="STRING" id="858640.A3K86_10750"/>
<name>A0A178KIC2_9GAMM</name>
<comment type="caution">
    <text evidence="2">The sequence shown here is derived from an EMBL/GenBank/DDBJ whole genome shotgun (WGS) entry which is preliminary data.</text>
</comment>
<dbReference type="Pfam" id="PF09346">
    <property type="entry name" value="SMI1_KNR4"/>
    <property type="match status" value="1"/>
</dbReference>
<dbReference type="SUPFAM" id="SSF160631">
    <property type="entry name" value="SMI1/KNR4-like"/>
    <property type="match status" value="1"/>
</dbReference>
<dbReference type="AlphaFoldDB" id="A0A178KIC2"/>
<evidence type="ECO:0000313" key="3">
    <source>
        <dbReference type="Proteomes" id="UP000078503"/>
    </source>
</evidence>
<dbReference type="SMART" id="SM00860">
    <property type="entry name" value="SMI1_KNR4"/>
    <property type="match status" value="1"/>
</dbReference>
<protein>
    <recommendedName>
        <fullName evidence="1">Knr4/Smi1-like domain-containing protein</fullName>
    </recommendedName>
</protein>
<sequence>MRYSDIVENWKRFAAVIDKLGGEVQSLFIDEPATKKEITILEGKLGFELPLSLKEVLLTFSKRVEFRWFFPDGYELDGDLSLISSGDRHWSLDGIVQFNDDKNGWKDEVFPNMDDPYDLVWHNKLAFHEVGNGDYLAIDLAQPGREPVVYLSHDDGEGHGIELAKDFKEFLFISSRLGCVGGEDWQWLPFIEDGKGYINPDCDIAVKFRETLGVKA</sequence>
<gene>
    <name evidence="2" type="ORF">A3K86_10750</name>
</gene>
<accession>A0A178KIC2</accession>
<dbReference type="Gene3D" id="3.40.1580.10">
    <property type="entry name" value="SMI1/KNR4-like"/>
    <property type="match status" value="1"/>
</dbReference>
<keyword evidence="3" id="KW-1185">Reference proteome</keyword>
<proteinExistence type="predicted"/>
<dbReference type="RefSeq" id="WP_068330905.1">
    <property type="nucleotide sequence ID" value="NZ_LVHF01000019.1"/>
</dbReference>
<organism evidence="2 3">
    <name type="scientific">Photobacterium jeanii</name>
    <dbReference type="NCBI Taxonomy" id="858640"/>
    <lineage>
        <taxon>Bacteria</taxon>
        <taxon>Pseudomonadati</taxon>
        <taxon>Pseudomonadota</taxon>
        <taxon>Gammaproteobacteria</taxon>
        <taxon>Vibrionales</taxon>
        <taxon>Vibrionaceae</taxon>
        <taxon>Photobacterium</taxon>
    </lineage>
</organism>
<reference evidence="2 3" key="1">
    <citation type="submission" date="2016-03" db="EMBL/GenBank/DDBJ databases">
        <title>Photobacterium proteolyticum sp. nov. a protease producing bacterium isolated from ocean sediments of Laizhou Bay.</title>
        <authorList>
            <person name="Li Y."/>
        </authorList>
    </citation>
    <scope>NUCLEOTIDE SEQUENCE [LARGE SCALE GENOMIC DNA]</scope>
    <source>
        <strain evidence="2 3">R-40508</strain>
    </source>
</reference>
<dbReference type="InterPro" id="IPR018958">
    <property type="entry name" value="Knr4/Smi1-like_dom"/>
</dbReference>
<dbReference type="OrthoDB" id="2875031at2"/>
<dbReference type="EMBL" id="LVHF01000019">
    <property type="protein sequence ID" value="OAN16494.1"/>
    <property type="molecule type" value="Genomic_DNA"/>
</dbReference>
<feature type="domain" description="Knr4/Smi1-like" evidence="1">
    <location>
        <begin position="32"/>
        <end position="173"/>
    </location>
</feature>